<dbReference type="Pfam" id="PF04290">
    <property type="entry name" value="DctQ"/>
    <property type="match status" value="1"/>
</dbReference>
<evidence type="ECO:0000256" key="6">
    <source>
        <dbReference type="ARBA" id="ARBA00022989"/>
    </source>
</evidence>
<feature type="domain" description="Tripartite ATP-independent periplasmic transporters DctQ component" evidence="10">
    <location>
        <begin position="25"/>
        <end position="154"/>
    </location>
</feature>
<keyword evidence="4" id="KW-0997">Cell inner membrane</keyword>
<evidence type="ECO:0000256" key="5">
    <source>
        <dbReference type="ARBA" id="ARBA00022692"/>
    </source>
</evidence>
<evidence type="ECO:0000313" key="11">
    <source>
        <dbReference type="EMBL" id="MFC4025212.1"/>
    </source>
</evidence>
<accession>A0ABV8H2X3</accession>
<evidence type="ECO:0000256" key="1">
    <source>
        <dbReference type="ARBA" id="ARBA00004429"/>
    </source>
</evidence>
<dbReference type="InterPro" id="IPR055348">
    <property type="entry name" value="DctQ"/>
</dbReference>
<feature type="transmembrane region" description="Helical" evidence="9">
    <location>
        <begin position="125"/>
        <end position="146"/>
    </location>
</feature>
<keyword evidence="2" id="KW-0813">Transport</keyword>
<dbReference type="RefSeq" id="WP_379497702.1">
    <property type="nucleotide sequence ID" value="NZ_JBHSAO010000011.1"/>
</dbReference>
<sequence>MKSLKKYWALMEDVLSGTFLVTGITLIFYETVMRFLFNSSKAWIGEVSIYLIIWGALFGIAVALRNKRHVQIDFLYDFLSPFYRRIVDLFSVSVGIIFCIFYIYYGGSLVMHNYQTGMSSMNASIPLWVVYLILPTSGILFCLRFIEQFIHAIRGEEINDDSTV</sequence>
<keyword evidence="7 9" id="KW-0472">Membrane</keyword>
<evidence type="ECO:0000256" key="7">
    <source>
        <dbReference type="ARBA" id="ARBA00023136"/>
    </source>
</evidence>
<feature type="transmembrane region" description="Helical" evidence="9">
    <location>
        <begin position="49"/>
        <end position="65"/>
    </location>
</feature>
<dbReference type="Proteomes" id="UP001595772">
    <property type="component" value="Unassembled WGS sequence"/>
</dbReference>
<evidence type="ECO:0000256" key="4">
    <source>
        <dbReference type="ARBA" id="ARBA00022519"/>
    </source>
</evidence>
<feature type="transmembrane region" description="Helical" evidence="9">
    <location>
        <begin position="7"/>
        <end position="29"/>
    </location>
</feature>
<reference evidence="12" key="1">
    <citation type="journal article" date="2019" name="Int. J. Syst. Evol. Microbiol.">
        <title>The Global Catalogue of Microorganisms (GCM) 10K type strain sequencing project: providing services to taxonomists for standard genome sequencing and annotation.</title>
        <authorList>
            <consortium name="The Broad Institute Genomics Platform"/>
            <consortium name="The Broad Institute Genome Sequencing Center for Infectious Disease"/>
            <person name="Wu L."/>
            <person name="Ma J."/>
        </authorList>
    </citation>
    <scope>NUCLEOTIDE SEQUENCE [LARGE SCALE GENOMIC DNA]</scope>
    <source>
        <strain evidence="12">IBRC-M 10703</strain>
    </source>
</reference>
<evidence type="ECO:0000313" key="12">
    <source>
        <dbReference type="Proteomes" id="UP001595772"/>
    </source>
</evidence>
<evidence type="ECO:0000256" key="2">
    <source>
        <dbReference type="ARBA" id="ARBA00022448"/>
    </source>
</evidence>
<evidence type="ECO:0000256" key="3">
    <source>
        <dbReference type="ARBA" id="ARBA00022475"/>
    </source>
</evidence>
<comment type="subcellular location">
    <subcellularLocation>
        <location evidence="1">Cell inner membrane</location>
        <topology evidence="1">Multi-pass membrane protein</topology>
    </subcellularLocation>
</comment>
<dbReference type="EMBL" id="JBHSAO010000011">
    <property type="protein sequence ID" value="MFC4025212.1"/>
    <property type="molecule type" value="Genomic_DNA"/>
</dbReference>
<feature type="transmembrane region" description="Helical" evidence="9">
    <location>
        <begin position="86"/>
        <end position="105"/>
    </location>
</feature>
<comment type="caution">
    <text evidence="11">The sequence shown here is derived from an EMBL/GenBank/DDBJ whole genome shotgun (WGS) entry which is preliminary data.</text>
</comment>
<evidence type="ECO:0000259" key="10">
    <source>
        <dbReference type="Pfam" id="PF04290"/>
    </source>
</evidence>
<keyword evidence="5 9" id="KW-0812">Transmembrane</keyword>
<keyword evidence="12" id="KW-1185">Reference proteome</keyword>
<proteinExistence type="inferred from homology"/>
<organism evidence="11 12">
    <name type="scientific">Oceanobacillus longus</name>
    <dbReference type="NCBI Taxonomy" id="930120"/>
    <lineage>
        <taxon>Bacteria</taxon>
        <taxon>Bacillati</taxon>
        <taxon>Bacillota</taxon>
        <taxon>Bacilli</taxon>
        <taxon>Bacillales</taxon>
        <taxon>Bacillaceae</taxon>
        <taxon>Oceanobacillus</taxon>
    </lineage>
</organism>
<dbReference type="InterPro" id="IPR007387">
    <property type="entry name" value="TRAP_DctQ"/>
</dbReference>
<protein>
    <submittedName>
        <fullName evidence="11">TRAP transporter small permease</fullName>
    </submittedName>
</protein>
<evidence type="ECO:0000256" key="9">
    <source>
        <dbReference type="SAM" id="Phobius"/>
    </source>
</evidence>
<comment type="similarity">
    <text evidence="8">Belongs to the TRAP transporter small permease family.</text>
</comment>
<keyword evidence="3" id="KW-1003">Cell membrane</keyword>
<evidence type="ECO:0000256" key="8">
    <source>
        <dbReference type="ARBA" id="ARBA00038436"/>
    </source>
</evidence>
<keyword evidence="6 9" id="KW-1133">Transmembrane helix</keyword>
<dbReference type="PANTHER" id="PTHR35011">
    <property type="entry name" value="2,3-DIKETO-L-GULONATE TRAP TRANSPORTER SMALL PERMEASE PROTEIN YIAM"/>
    <property type="match status" value="1"/>
</dbReference>
<gene>
    <name evidence="11" type="ORF">ACFOUV_15560</name>
</gene>
<dbReference type="PANTHER" id="PTHR35011:SF2">
    <property type="entry name" value="2,3-DIKETO-L-GULONATE TRAP TRANSPORTER SMALL PERMEASE PROTEIN YIAM"/>
    <property type="match status" value="1"/>
</dbReference>
<name>A0ABV8H2X3_9BACI</name>